<dbReference type="EMBL" id="JDVG02000035">
    <property type="protein sequence ID" value="KFB74443.1"/>
    <property type="molecule type" value="Genomic_DNA"/>
</dbReference>
<name>A0A080LZT0_9PROT</name>
<evidence type="ECO:0000313" key="1">
    <source>
        <dbReference type="EMBL" id="KFB74443.1"/>
    </source>
</evidence>
<dbReference type="Proteomes" id="UP000020077">
    <property type="component" value="Unassembled WGS sequence"/>
</dbReference>
<organism evidence="1 2">
    <name type="scientific">Candidatus Accumulibacter phosphatis</name>
    <dbReference type="NCBI Taxonomy" id="327160"/>
    <lineage>
        <taxon>Bacteria</taxon>
        <taxon>Pseudomonadati</taxon>
        <taxon>Pseudomonadota</taxon>
        <taxon>Betaproteobacteria</taxon>
        <taxon>Candidatus Accumulibacter</taxon>
    </lineage>
</organism>
<evidence type="ECO:0000313" key="2">
    <source>
        <dbReference type="Proteomes" id="UP000020077"/>
    </source>
</evidence>
<sequence>MIDDSSFGTIDVAAVSQFMQRWLLRHIAGPDLHLGEALARARPVNLLPANSLGVSH</sequence>
<accession>A0A080LZT0</accession>
<comment type="caution">
    <text evidence="1">The sequence shown here is derived from an EMBL/GenBank/DDBJ whole genome shotgun (WGS) entry which is preliminary data.</text>
</comment>
<dbReference type="AlphaFoldDB" id="A0A080LZT0"/>
<proteinExistence type="predicted"/>
<reference evidence="1 2" key="1">
    <citation type="submission" date="2014-02" db="EMBL/GenBank/DDBJ databases">
        <title>Expanding our view of genomic diversity in Candidatus Accumulibacter clades.</title>
        <authorList>
            <person name="Skennerton C.T."/>
            <person name="Barr J.J."/>
            <person name="Slater F.R."/>
            <person name="Bond P.L."/>
            <person name="Tyson G.W."/>
        </authorList>
    </citation>
    <scope>NUCLEOTIDE SEQUENCE [LARGE SCALE GENOMIC DNA]</scope>
    <source>
        <strain evidence="2">BA-91</strain>
    </source>
</reference>
<gene>
    <name evidence="1" type="ORF">AW09_000262</name>
</gene>
<protein>
    <submittedName>
        <fullName evidence="1">Uncharacterized protein</fullName>
    </submittedName>
</protein>